<protein>
    <recommendedName>
        <fullName evidence="4">Flagellin</fullName>
    </recommendedName>
</protein>
<evidence type="ECO:0000256" key="3">
    <source>
        <dbReference type="ARBA" id="ARBA00022440"/>
    </source>
</evidence>
<evidence type="ECO:0000256" key="5">
    <source>
        <dbReference type="SAM" id="Phobius"/>
    </source>
</evidence>
<dbReference type="EMBL" id="LHQS01000002">
    <property type="protein sequence ID" value="RXE56094.1"/>
    <property type="molecule type" value="Genomic_DNA"/>
</dbReference>
<dbReference type="InterPro" id="IPR002774">
    <property type="entry name" value="Flagellin_arc-type"/>
</dbReference>
<dbReference type="Pfam" id="PF01917">
    <property type="entry name" value="Flagellin_arch-type"/>
    <property type="match status" value="1"/>
</dbReference>
<evidence type="ECO:0000313" key="7">
    <source>
        <dbReference type="Proteomes" id="UP000290932"/>
    </source>
</evidence>
<proteinExistence type="inferred from homology"/>
<evidence type="ECO:0000256" key="2">
    <source>
        <dbReference type="ARBA" id="ARBA00010256"/>
    </source>
</evidence>
<keyword evidence="7" id="KW-1185">Reference proteome</keyword>
<keyword evidence="5" id="KW-0812">Transmembrane</keyword>
<dbReference type="InterPro" id="IPR013373">
    <property type="entry name" value="Flagellin/pilin_N_arc"/>
</dbReference>
<dbReference type="NCBIfam" id="TIGR02537">
    <property type="entry name" value="arch_flag_Nterm"/>
    <property type="match status" value="1"/>
</dbReference>
<feature type="transmembrane region" description="Helical" evidence="5">
    <location>
        <begin position="13"/>
        <end position="39"/>
    </location>
</feature>
<dbReference type="GO" id="GO:0097588">
    <property type="term" value="P:archaeal or bacterial-type flagellum-dependent cell motility"/>
    <property type="evidence" value="ECO:0007669"/>
    <property type="project" value="InterPro"/>
</dbReference>
<name>A0A498H168_9EURY</name>
<comment type="function">
    <text evidence="4">Flagellin is the subunit protein which polymerizes to form the filaments of archaeal flagella.</text>
</comment>
<dbReference type="OrthoDB" id="107174at2157"/>
<evidence type="ECO:0000256" key="4">
    <source>
        <dbReference type="RuleBase" id="RU361282"/>
    </source>
</evidence>
<dbReference type="PANTHER" id="PTHR35903:SF1">
    <property type="entry name" value="FLAGELLIN B1"/>
    <property type="match status" value="1"/>
</dbReference>
<keyword evidence="3 4" id="KW-0974">Archaeal flagellum</keyword>
<dbReference type="Proteomes" id="UP000290932">
    <property type="component" value="Unassembled WGS sequence"/>
</dbReference>
<gene>
    <name evidence="6" type="ORF">ABH15_07890</name>
</gene>
<accession>A0A498H168</accession>
<evidence type="ECO:0000313" key="6">
    <source>
        <dbReference type="EMBL" id="RXE56094.1"/>
    </source>
</evidence>
<dbReference type="GO" id="GO:0097589">
    <property type="term" value="C:archaeal-type flagellum"/>
    <property type="evidence" value="ECO:0007669"/>
    <property type="project" value="UniProtKB-SubCell"/>
</dbReference>
<keyword evidence="5" id="KW-1133">Transmembrane helix</keyword>
<evidence type="ECO:0000256" key="1">
    <source>
        <dbReference type="ARBA" id="ARBA00004618"/>
    </source>
</evidence>
<comment type="subcellular location">
    <subcellularLocation>
        <location evidence="1 4">Archaeal flagellum</location>
    </subcellularLocation>
</comment>
<dbReference type="AlphaFoldDB" id="A0A498H168"/>
<comment type="similarity">
    <text evidence="2 4">Belongs to the archaeal flagellin family.</text>
</comment>
<comment type="caution">
    <text evidence="6">The sequence shown here is derived from an EMBL/GenBank/DDBJ whole genome shotgun (WGS) entry which is preliminary data.</text>
</comment>
<keyword evidence="5" id="KW-0472">Membrane</keyword>
<organism evidence="6 7">
    <name type="scientific">Methanoculleus taiwanensis</name>
    <dbReference type="NCBI Taxonomy" id="1550565"/>
    <lineage>
        <taxon>Archaea</taxon>
        <taxon>Methanobacteriati</taxon>
        <taxon>Methanobacteriota</taxon>
        <taxon>Stenosarchaea group</taxon>
        <taxon>Methanomicrobia</taxon>
        <taxon>Methanomicrobiales</taxon>
        <taxon>Methanomicrobiaceae</taxon>
        <taxon>Methanoculleus</taxon>
    </lineage>
</organism>
<dbReference type="RefSeq" id="WP_128693826.1">
    <property type="nucleotide sequence ID" value="NZ_LHQS01000002.1"/>
</dbReference>
<sequence length="192" mass="20455">MCDRDDGFTGLEAAIILIAFVVVASVFSYMVLGTGFIAIQNTQQVVHDEVQQASSSLKATGSIYGFSQDGVHVQRICIPVGLAAGGGAVDISTAAVRFLSRNHKRDLTQEVPLMHTIPPIGSSKWSVGETFNDDGDSMLEPGEEFQIYVAPLFVSDLVANGEFTVEIKPAGAGALRVERHLPAAIDPVTRIP</sequence>
<dbReference type="PANTHER" id="PTHR35903">
    <property type="entry name" value="FLAGELLIN B1"/>
    <property type="match status" value="1"/>
</dbReference>
<dbReference type="GO" id="GO:0005198">
    <property type="term" value="F:structural molecule activity"/>
    <property type="evidence" value="ECO:0007669"/>
    <property type="project" value="InterPro"/>
</dbReference>
<reference evidence="6 7" key="1">
    <citation type="journal article" date="2015" name="Int. J. Syst. Evol. Microbiol.">
        <title>Methanoculleus taiwanensis sp. nov., a methanogen isolated from deep marine sediment at the deformation front area near Taiwan.</title>
        <authorList>
            <person name="Weng C.Y."/>
            <person name="Chen S.C."/>
            <person name="Lai M.C."/>
            <person name="Wu S.Y."/>
            <person name="Lin S."/>
            <person name="Yang T.F."/>
            <person name="Chen P.C."/>
        </authorList>
    </citation>
    <scope>NUCLEOTIDE SEQUENCE [LARGE SCALE GENOMIC DNA]</scope>
    <source>
        <strain evidence="6 7">CYW4</strain>
    </source>
</reference>